<accession>A0A2S7IJQ3</accession>
<protein>
    <submittedName>
        <fullName evidence="2">Uncharacterized protein</fullName>
    </submittedName>
</protein>
<feature type="transmembrane region" description="Helical" evidence="1">
    <location>
        <begin position="7"/>
        <end position="26"/>
    </location>
</feature>
<proteinExistence type="predicted"/>
<dbReference type="OrthoDB" id="935503at2"/>
<name>A0A2S7IJQ3_9BACT</name>
<reference evidence="3" key="1">
    <citation type="submission" date="2018-02" db="EMBL/GenBank/DDBJ databases">
        <title>Genome sequencing of Solimonas sp. HR-BB.</title>
        <authorList>
            <person name="Lee Y."/>
            <person name="Jeon C.O."/>
        </authorList>
    </citation>
    <scope>NUCLEOTIDE SEQUENCE [LARGE SCALE GENOMIC DNA]</scope>
    <source>
        <strain evidence="3">HR-U</strain>
    </source>
</reference>
<feature type="transmembrane region" description="Helical" evidence="1">
    <location>
        <begin position="87"/>
        <end position="106"/>
    </location>
</feature>
<keyword evidence="3" id="KW-1185">Reference proteome</keyword>
<keyword evidence="1" id="KW-1133">Transmembrane helix</keyword>
<evidence type="ECO:0000313" key="2">
    <source>
        <dbReference type="EMBL" id="PQA56822.1"/>
    </source>
</evidence>
<dbReference type="Proteomes" id="UP000239590">
    <property type="component" value="Unassembled WGS sequence"/>
</dbReference>
<evidence type="ECO:0000256" key="1">
    <source>
        <dbReference type="SAM" id="Phobius"/>
    </source>
</evidence>
<feature type="transmembrane region" description="Helical" evidence="1">
    <location>
        <begin position="57"/>
        <end position="75"/>
    </location>
</feature>
<dbReference type="RefSeq" id="WP_104714394.1">
    <property type="nucleotide sequence ID" value="NZ_PTRA01000002.1"/>
</dbReference>
<gene>
    <name evidence="2" type="ORF">C5O19_15910</name>
</gene>
<feature type="transmembrane region" description="Helical" evidence="1">
    <location>
        <begin position="32"/>
        <end position="50"/>
    </location>
</feature>
<dbReference type="AlphaFoldDB" id="A0A2S7IJQ3"/>
<keyword evidence="1" id="KW-0812">Transmembrane</keyword>
<dbReference type="EMBL" id="PTRA01000002">
    <property type="protein sequence ID" value="PQA56822.1"/>
    <property type="molecule type" value="Genomic_DNA"/>
</dbReference>
<keyword evidence="1" id="KW-0472">Membrane</keyword>
<comment type="caution">
    <text evidence="2">The sequence shown here is derived from an EMBL/GenBank/DDBJ whole genome shotgun (WGS) entry which is preliminary data.</text>
</comment>
<sequence>MPNLSKTTLLALSLVIAGGILIIYCVKTATSFFLPCLVAILTAFGLGILEPQKGWKFALLEVAILWVGYWVFTNFPENETRQSVELLALGFSTVIAFACSALIGFVRRA</sequence>
<organism evidence="2 3">
    <name type="scientific">Siphonobacter curvatus</name>
    <dbReference type="NCBI Taxonomy" id="2094562"/>
    <lineage>
        <taxon>Bacteria</taxon>
        <taxon>Pseudomonadati</taxon>
        <taxon>Bacteroidota</taxon>
        <taxon>Cytophagia</taxon>
        <taxon>Cytophagales</taxon>
        <taxon>Cytophagaceae</taxon>
        <taxon>Siphonobacter</taxon>
    </lineage>
</organism>
<evidence type="ECO:0000313" key="3">
    <source>
        <dbReference type="Proteomes" id="UP000239590"/>
    </source>
</evidence>